<sequence length="721" mass="83671">MDSHDSDYVRSVDLETQRVIDAANAEYERSKFDGGDTSKSRKRQPIDIDDDDDDVEDDINKGKTSAPEPKKRKQYADCWEHFTVIMKTDKTGKSEERAQCNHCKADYAYNPHKNGTKSYNRHMEKCKVMLRNADIGKMMVNSEAKLQARKIDHMVFREMVAKCIIQHDLPFAYVEYERVRSVWKYLNADVKFISRNTAAADVYKFYENETENLKRELAHLPGRISFTSDLWTAITQEGYMSLTAHYVDRNWKLNNKIIAFFAFPPPHTGMHIAMEILQKWKDWGIEKKVFSITLDNATNNDTTQDILKSQLMLRSDLLCGGEYFHVRCAAHILNIIVQIGLKDIGPTLHKIRESIKYVQASEKREILFAKCVEAVGIKTKAGLILDVLTRWNSTYKMLDRAIKYRAAFGNLKVIDAKNYAFHPTEEEWHRLKQVCEFLEPFDEITNLISGSGYPTSNLYFMQVWRINEWLLSNTTNPDEIIRKMIVPMRERFDKYWEEVSDVFAMTTVFDPRFKLTLVDFCFGKLGKNAAKRKIEDLRSKLTTLFESYENKSIFTSSSTETRETNQESEENEGQKTCFGNYQDFFAFRKETVVSSGKSSLDMYLDEPPLDTKNFESLDILMYWKDNTQRYGALASMACDLLSIPIITVASESSFSIGARVLNKYRSRLLPKNVQALICSRNWLKGFEAYENEEYEKFVEDETSPTFQSIVDDELDIDEETS</sequence>
<evidence type="ECO:0000256" key="8">
    <source>
        <dbReference type="ARBA" id="ARBA00023163"/>
    </source>
</evidence>
<protein>
    <submittedName>
        <fullName evidence="13">Zinc finger BED-type</fullName>
    </submittedName>
</protein>
<comment type="caution">
    <text evidence="13">The sequence shown here is derived from an EMBL/GenBank/DDBJ whole genome shotgun (WGS) entry which is preliminary data.</text>
</comment>
<proteinExistence type="predicted"/>
<keyword evidence="3" id="KW-0479">Metal-binding</keyword>
<accession>A0A8T1Z1H9</accession>
<dbReference type="InterPro" id="IPR025525">
    <property type="entry name" value="hAT-like_transposase_RNase-H"/>
</dbReference>
<feature type="domain" description="BED-type" evidence="12">
    <location>
        <begin position="73"/>
        <end position="133"/>
    </location>
</feature>
<dbReference type="Pfam" id="PF14372">
    <property type="entry name" value="hAT-like_RNase-H"/>
    <property type="match status" value="1"/>
</dbReference>
<evidence type="ECO:0000313" key="14">
    <source>
        <dbReference type="Proteomes" id="UP000694240"/>
    </source>
</evidence>
<dbReference type="GO" id="GO:0003677">
    <property type="term" value="F:DNA binding"/>
    <property type="evidence" value="ECO:0007669"/>
    <property type="project" value="UniProtKB-KW"/>
</dbReference>
<evidence type="ECO:0000256" key="1">
    <source>
        <dbReference type="ARBA" id="ARBA00004123"/>
    </source>
</evidence>
<keyword evidence="4 10" id="KW-0863">Zinc-finger</keyword>
<keyword evidence="8" id="KW-0804">Transcription</keyword>
<keyword evidence="5" id="KW-0862">Zinc</keyword>
<dbReference type="AlphaFoldDB" id="A0A8T1Z1H9"/>
<evidence type="ECO:0000256" key="10">
    <source>
        <dbReference type="PROSITE-ProRule" id="PRU00027"/>
    </source>
</evidence>
<dbReference type="Proteomes" id="UP000694240">
    <property type="component" value="Chromosome 11"/>
</dbReference>
<dbReference type="GO" id="GO:0008270">
    <property type="term" value="F:zinc ion binding"/>
    <property type="evidence" value="ECO:0007669"/>
    <property type="project" value="UniProtKB-KW"/>
</dbReference>
<dbReference type="PANTHER" id="PTHR46481">
    <property type="entry name" value="ZINC FINGER BED DOMAIN-CONTAINING PROTEIN 4"/>
    <property type="match status" value="1"/>
</dbReference>
<keyword evidence="9" id="KW-0539">Nucleus</keyword>
<evidence type="ECO:0000256" key="6">
    <source>
        <dbReference type="ARBA" id="ARBA00023015"/>
    </source>
</evidence>
<dbReference type="Pfam" id="PF05699">
    <property type="entry name" value="Dimer_Tnp_hAT"/>
    <property type="match status" value="1"/>
</dbReference>
<evidence type="ECO:0000256" key="5">
    <source>
        <dbReference type="ARBA" id="ARBA00022833"/>
    </source>
</evidence>
<dbReference type="InterPro" id="IPR008906">
    <property type="entry name" value="HATC_C_dom"/>
</dbReference>
<dbReference type="GO" id="GO:0046983">
    <property type="term" value="F:protein dimerization activity"/>
    <property type="evidence" value="ECO:0007669"/>
    <property type="project" value="InterPro"/>
</dbReference>
<keyword evidence="7" id="KW-0238">DNA-binding</keyword>
<dbReference type="InterPro" id="IPR003656">
    <property type="entry name" value="Znf_BED"/>
</dbReference>
<dbReference type="PANTHER" id="PTHR46481:SF10">
    <property type="entry name" value="ZINC FINGER BED DOMAIN-CONTAINING PROTEIN 39"/>
    <property type="match status" value="1"/>
</dbReference>
<name>A0A8T1Z1H9_9BRAS</name>
<reference evidence="13 14" key="1">
    <citation type="submission" date="2020-12" db="EMBL/GenBank/DDBJ databases">
        <title>Concerted genomic and epigenomic changes stabilize Arabidopsis allopolyploids.</title>
        <authorList>
            <person name="Chen Z."/>
        </authorList>
    </citation>
    <scope>NUCLEOTIDE SEQUENCE [LARGE SCALE GENOMIC DNA]</scope>
    <source>
        <strain evidence="13">Allo738</strain>
        <tissue evidence="13">Leaf</tissue>
    </source>
</reference>
<dbReference type="PROSITE" id="PS50808">
    <property type="entry name" value="ZF_BED"/>
    <property type="match status" value="1"/>
</dbReference>
<feature type="compositionally biased region" description="Basic and acidic residues" evidence="11">
    <location>
        <begin position="26"/>
        <end position="39"/>
    </location>
</feature>
<evidence type="ECO:0000256" key="4">
    <source>
        <dbReference type="ARBA" id="ARBA00022771"/>
    </source>
</evidence>
<evidence type="ECO:0000256" key="3">
    <source>
        <dbReference type="ARBA" id="ARBA00022723"/>
    </source>
</evidence>
<evidence type="ECO:0000256" key="11">
    <source>
        <dbReference type="SAM" id="MobiDB-lite"/>
    </source>
</evidence>
<evidence type="ECO:0000259" key="12">
    <source>
        <dbReference type="PROSITE" id="PS50808"/>
    </source>
</evidence>
<keyword evidence="6" id="KW-0805">Transcription regulation</keyword>
<evidence type="ECO:0000256" key="7">
    <source>
        <dbReference type="ARBA" id="ARBA00023125"/>
    </source>
</evidence>
<dbReference type="GO" id="GO:0005634">
    <property type="term" value="C:nucleus"/>
    <property type="evidence" value="ECO:0007669"/>
    <property type="project" value="UniProtKB-SubCell"/>
</dbReference>
<feature type="region of interest" description="Disordered" evidence="11">
    <location>
        <begin position="22"/>
        <end position="72"/>
    </location>
</feature>
<organism evidence="13 14">
    <name type="scientific">Arabidopsis thaliana x Arabidopsis arenosa</name>
    <dbReference type="NCBI Taxonomy" id="1240361"/>
    <lineage>
        <taxon>Eukaryota</taxon>
        <taxon>Viridiplantae</taxon>
        <taxon>Streptophyta</taxon>
        <taxon>Embryophyta</taxon>
        <taxon>Tracheophyta</taxon>
        <taxon>Spermatophyta</taxon>
        <taxon>Magnoliopsida</taxon>
        <taxon>eudicotyledons</taxon>
        <taxon>Gunneridae</taxon>
        <taxon>Pentapetalae</taxon>
        <taxon>rosids</taxon>
        <taxon>malvids</taxon>
        <taxon>Brassicales</taxon>
        <taxon>Brassicaceae</taxon>
        <taxon>Camelineae</taxon>
        <taxon>Arabidopsis</taxon>
    </lineage>
</organism>
<evidence type="ECO:0000256" key="9">
    <source>
        <dbReference type="ARBA" id="ARBA00023242"/>
    </source>
</evidence>
<keyword evidence="14" id="KW-1185">Reference proteome</keyword>
<dbReference type="InterPro" id="IPR052035">
    <property type="entry name" value="ZnF_BED_domain_contain"/>
</dbReference>
<comment type="subunit">
    <text evidence="2">Homodimer.</text>
</comment>
<dbReference type="EMBL" id="JAEFBK010000011">
    <property type="protein sequence ID" value="KAG7552266.1"/>
    <property type="molecule type" value="Genomic_DNA"/>
</dbReference>
<evidence type="ECO:0000256" key="2">
    <source>
        <dbReference type="ARBA" id="ARBA00011738"/>
    </source>
</evidence>
<comment type="subcellular location">
    <subcellularLocation>
        <location evidence="1">Nucleus</location>
    </subcellularLocation>
</comment>
<dbReference type="SMART" id="SM00614">
    <property type="entry name" value="ZnF_BED"/>
    <property type="match status" value="1"/>
</dbReference>
<evidence type="ECO:0000313" key="13">
    <source>
        <dbReference type="EMBL" id="KAG7552266.1"/>
    </source>
</evidence>
<gene>
    <name evidence="13" type="ORF">ISN45_Aa06g028690</name>
</gene>
<feature type="compositionally biased region" description="Acidic residues" evidence="11">
    <location>
        <begin position="47"/>
        <end position="57"/>
    </location>
</feature>